<feature type="compositionally biased region" description="Low complexity" evidence="1">
    <location>
        <begin position="385"/>
        <end position="409"/>
    </location>
</feature>
<evidence type="ECO:0000313" key="3">
    <source>
        <dbReference type="Proteomes" id="UP000799118"/>
    </source>
</evidence>
<protein>
    <submittedName>
        <fullName evidence="2">Uncharacterized protein</fullName>
    </submittedName>
</protein>
<feature type="region of interest" description="Disordered" evidence="1">
    <location>
        <begin position="432"/>
        <end position="457"/>
    </location>
</feature>
<dbReference type="Proteomes" id="UP000799118">
    <property type="component" value="Unassembled WGS sequence"/>
</dbReference>
<name>A0A6A4GLA9_9AGAR</name>
<dbReference type="AlphaFoldDB" id="A0A6A4GLA9"/>
<proteinExistence type="predicted"/>
<dbReference type="EMBL" id="ML769877">
    <property type="protein sequence ID" value="KAE9386461.1"/>
    <property type="molecule type" value="Genomic_DNA"/>
</dbReference>
<organism evidence="2 3">
    <name type="scientific">Gymnopus androsaceus JB14</name>
    <dbReference type="NCBI Taxonomy" id="1447944"/>
    <lineage>
        <taxon>Eukaryota</taxon>
        <taxon>Fungi</taxon>
        <taxon>Dikarya</taxon>
        <taxon>Basidiomycota</taxon>
        <taxon>Agaricomycotina</taxon>
        <taxon>Agaricomycetes</taxon>
        <taxon>Agaricomycetidae</taxon>
        <taxon>Agaricales</taxon>
        <taxon>Marasmiineae</taxon>
        <taxon>Omphalotaceae</taxon>
        <taxon>Gymnopus</taxon>
    </lineage>
</organism>
<reference evidence="2" key="1">
    <citation type="journal article" date="2019" name="Environ. Microbiol.">
        <title>Fungal ecological strategies reflected in gene transcription - a case study of two litter decomposers.</title>
        <authorList>
            <person name="Barbi F."/>
            <person name="Kohler A."/>
            <person name="Barry K."/>
            <person name="Baskaran P."/>
            <person name="Daum C."/>
            <person name="Fauchery L."/>
            <person name="Ihrmark K."/>
            <person name="Kuo A."/>
            <person name="LaButti K."/>
            <person name="Lipzen A."/>
            <person name="Morin E."/>
            <person name="Grigoriev I.V."/>
            <person name="Henrissat B."/>
            <person name="Lindahl B."/>
            <person name="Martin F."/>
        </authorList>
    </citation>
    <scope>NUCLEOTIDE SEQUENCE</scope>
    <source>
        <strain evidence="2">JB14</strain>
    </source>
</reference>
<keyword evidence="3" id="KW-1185">Reference proteome</keyword>
<evidence type="ECO:0000256" key="1">
    <source>
        <dbReference type="SAM" id="MobiDB-lite"/>
    </source>
</evidence>
<dbReference type="OrthoDB" id="2956640at2759"/>
<sequence>MAKSGTEWPLLNRSCYIEVRGPDPRVINSVLMNSTWQPLLLPMDDPLAQNLAQLSLSNHGLNPISQLQLRRHEFPISFSHPQALAWSRQPRDFQIQPKDDGQSDAQQLKNRLARGAQSIDNSPPGALKLTSISKTHDKYANPDGRRACLIGWLYHVNLLCCHVTHMPACARLLIQFCHVLLPKADGGETDIINFYEVILGMKPQSLCIHSRLFLLPLSSNIHALLDDRVFVIMPSAEVLSLVFLYLQEVLAFRAAPIDGFICWENLRKGSFRRALQDVPTLGELQDGSIYEYYVLTHPGTNPFVIQHLKPYGEGKFFSHLSPFAAVMNCLVSLRSWNDGRKCPAYRPRKGLTLIDALEESSIPKKGDVHRNLKGICQMIKSIFDSPGGSSRSQSSGSHSHNTRESGSSKGSKKRKGPKRGYTETLEHMGLLNLPLGDWPNESGNAGGPPPGSTAPGAREEALEGWILFLPDQSVRSIWTNDMEETESGIVMEPGLEDRLSGLSPAQQIRDDWYRAYSTCAPAPSLTTPVTPSLVPSLISRAALSPPSLATPLLPPAAPSSILSAPSPAPPAALSLAGIGRSSPAPSLTPPVTPSLVPSLISRATLSPPSLATPSLPPAAFSSILSAPSPAPPATLSPAGIEHSSLSTLCSGTPSPPLTLVSVESTAFHRKGDTVQKHVSGERWGLGRWAGPNQN</sequence>
<gene>
    <name evidence="2" type="ORF">BT96DRAFT_949091</name>
</gene>
<accession>A0A6A4GLA9</accession>
<feature type="region of interest" description="Disordered" evidence="1">
    <location>
        <begin position="385"/>
        <end position="419"/>
    </location>
</feature>
<evidence type="ECO:0000313" key="2">
    <source>
        <dbReference type="EMBL" id="KAE9386461.1"/>
    </source>
</evidence>